<dbReference type="AlphaFoldDB" id="A0AAV5WGC1"/>
<feature type="non-terminal residue" evidence="3">
    <location>
        <position position="1"/>
    </location>
</feature>
<evidence type="ECO:0000313" key="4">
    <source>
        <dbReference type="Proteomes" id="UP001432322"/>
    </source>
</evidence>
<dbReference type="Proteomes" id="UP001432322">
    <property type="component" value="Unassembled WGS sequence"/>
</dbReference>
<keyword evidence="2" id="KW-0812">Transmembrane</keyword>
<feature type="transmembrane region" description="Helical" evidence="2">
    <location>
        <begin position="229"/>
        <end position="254"/>
    </location>
</feature>
<dbReference type="EMBL" id="BTSY01000005">
    <property type="protein sequence ID" value="GMT28884.1"/>
    <property type="molecule type" value="Genomic_DNA"/>
</dbReference>
<reference evidence="3" key="1">
    <citation type="submission" date="2023-10" db="EMBL/GenBank/DDBJ databases">
        <title>Genome assembly of Pristionchus species.</title>
        <authorList>
            <person name="Yoshida K."/>
            <person name="Sommer R.J."/>
        </authorList>
    </citation>
    <scope>NUCLEOTIDE SEQUENCE</scope>
    <source>
        <strain evidence="3">RS5133</strain>
    </source>
</reference>
<sequence length="530" mass="58008">GVKLMYRPWSNDGGRTSSVQTTSVYPVYPEYTLNRRNGERRMRNNGQGKSALDALRLGMKNCDQMEDEYCGDYDYEGTPPPFTIFNGYIHLKTLSLCKLVLLVLWLSRECQLQMMEHLCRNGTDGYLYKCTRSPCAWVHMLVGGIPYGMQIDALCNGGLLMTMTSAFLFLGALWLRESQWSLHRPPSSLLKLVLVLCQTLIEFAFALSVTVQIIFAISRKEGGEMVWSLVKGLFILIIVFSSLVLHVLTTIYIMKRSPTGYGKEQNRFKDERRRRVDDYEENMDVLISGRREDHDGYRSQVKSSVHGGPLMGAVPAHITQMPPGSGGIYHPHSGTASPVYYNEPAKTSSSEESGVSSVGYGRLRQALRQQAKASRAAAVAAAAAGQQHRHMMQQGSSVGLSGVSPHLHNLPSSSSRPDLAAAASAASNTLAASSVLGVAPPPVLLSSQQAAAAAAAAAAPYIIDEAAGDYSQVRSLRQAELMRQSAITRSRKNSPAPLHRRSQEGLLMVSSSPRLHASDTRPESAYLEVI</sequence>
<protein>
    <submittedName>
        <fullName evidence="3">Uncharacterized protein</fullName>
    </submittedName>
</protein>
<evidence type="ECO:0000256" key="2">
    <source>
        <dbReference type="SAM" id="Phobius"/>
    </source>
</evidence>
<accession>A0AAV5WGC1</accession>
<name>A0AAV5WGC1_9BILA</name>
<evidence type="ECO:0000256" key="1">
    <source>
        <dbReference type="SAM" id="MobiDB-lite"/>
    </source>
</evidence>
<comment type="caution">
    <text evidence="3">The sequence shown here is derived from an EMBL/GenBank/DDBJ whole genome shotgun (WGS) entry which is preliminary data.</text>
</comment>
<keyword evidence="2" id="KW-0472">Membrane</keyword>
<keyword evidence="2" id="KW-1133">Transmembrane helix</keyword>
<gene>
    <name evidence="3" type="ORF">PFISCL1PPCAC_20181</name>
</gene>
<organism evidence="3 4">
    <name type="scientific">Pristionchus fissidentatus</name>
    <dbReference type="NCBI Taxonomy" id="1538716"/>
    <lineage>
        <taxon>Eukaryota</taxon>
        <taxon>Metazoa</taxon>
        <taxon>Ecdysozoa</taxon>
        <taxon>Nematoda</taxon>
        <taxon>Chromadorea</taxon>
        <taxon>Rhabditida</taxon>
        <taxon>Rhabditina</taxon>
        <taxon>Diplogasteromorpha</taxon>
        <taxon>Diplogasteroidea</taxon>
        <taxon>Neodiplogasteridae</taxon>
        <taxon>Pristionchus</taxon>
    </lineage>
</organism>
<feature type="transmembrane region" description="Helical" evidence="2">
    <location>
        <begin position="193"/>
        <end position="217"/>
    </location>
</feature>
<evidence type="ECO:0000313" key="3">
    <source>
        <dbReference type="EMBL" id="GMT28884.1"/>
    </source>
</evidence>
<feature type="transmembrane region" description="Helical" evidence="2">
    <location>
        <begin position="153"/>
        <end position="173"/>
    </location>
</feature>
<proteinExistence type="predicted"/>
<feature type="region of interest" description="Disordered" evidence="1">
    <location>
        <begin position="509"/>
        <end position="530"/>
    </location>
</feature>
<keyword evidence="4" id="KW-1185">Reference proteome</keyword>